<evidence type="ECO:0000313" key="2">
    <source>
        <dbReference type="Proteomes" id="UP001454036"/>
    </source>
</evidence>
<sequence length="71" mass="8009">MNFPTSGGIGEISGDQKKERVCYQLSIQRGTSLRTPPRRKRAGEAQTTIMKVVQETMKIVQETTRDNDPKD</sequence>
<accession>A0AAV3P2W8</accession>
<dbReference type="Proteomes" id="UP001454036">
    <property type="component" value="Unassembled WGS sequence"/>
</dbReference>
<name>A0AAV3P2W8_LITER</name>
<keyword evidence="2" id="KW-1185">Reference proteome</keyword>
<gene>
    <name evidence="1" type="ORF">LIER_04853</name>
</gene>
<proteinExistence type="predicted"/>
<evidence type="ECO:0000313" key="1">
    <source>
        <dbReference type="EMBL" id="GAA0144393.1"/>
    </source>
</evidence>
<organism evidence="1 2">
    <name type="scientific">Lithospermum erythrorhizon</name>
    <name type="common">Purple gromwell</name>
    <name type="synonym">Lithospermum officinale var. erythrorhizon</name>
    <dbReference type="NCBI Taxonomy" id="34254"/>
    <lineage>
        <taxon>Eukaryota</taxon>
        <taxon>Viridiplantae</taxon>
        <taxon>Streptophyta</taxon>
        <taxon>Embryophyta</taxon>
        <taxon>Tracheophyta</taxon>
        <taxon>Spermatophyta</taxon>
        <taxon>Magnoliopsida</taxon>
        <taxon>eudicotyledons</taxon>
        <taxon>Gunneridae</taxon>
        <taxon>Pentapetalae</taxon>
        <taxon>asterids</taxon>
        <taxon>lamiids</taxon>
        <taxon>Boraginales</taxon>
        <taxon>Boraginaceae</taxon>
        <taxon>Boraginoideae</taxon>
        <taxon>Lithospermeae</taxon>
        <taxon>Lithospermum</taxon>
    </lineage>
</organism>
<comment type="caution">
    <text evidence="1">The sequence shown here is derived from an EMBL/GenBank/DDBJ whole genome shotgun (WGS) entry which is preliminary data.</text>
</comment>
<dbReference type="AlphaFoldDB" id="A0AAV3P2W8"/>
<reference evidence="1 2" key="1">
    <citation type="submission" date="2024-01" db="EMBL/GenBank/DDBJ databases">
        <title>The complete chloroplast genome sequence of Lithospermum erythrorhizon: insights into the phylogenetic relationship among Boraginaceae species and the maternal lineages of purple gromwells.</title>
        <authorList>
            <person name="Okada T."/>
            <person name="Watanabe K."/>
        </authorList>
    </citation>
    <scope>NUCLEOTIDE SEQUENCE [LARGE SCALE GENOMIC DNA]</scope>
</reference>
<protein>
    <submittedName>
        <fullName evidence="1">Uncharacterized protein</fullName>
    </submittedName>
</protein>
<dbReference type="EMBL" id="BAABME010000640">
    <property type="protein sequence ID" value="GAA0144393.1"/>
    <property type="molecule type" value="Genomic_DNA"/>
</dbReference>